<reference evidence="1 2" key="1">
    <citation type="submission" date="2019-04" db="EMBL/GenBank/DDBJ databases">
        <authorList>
            <person name="Van Vliet M D."/>
        </authorList>
    </citation>
    <scope>NUCLEOTIDE SEQUENCE [LARGE SCALE GENOMIC DNA]</scope>
    <source>
        <strain evidence="1 2">F1</strain>
    </source>
</reference>
<protein>
    <submittedName>
        <fullName evidence="1">Uncharacterized protein</fullName>
    </submittedName>
</protein>
<evidence type="ECO:0000313" key="1">
    <source>
        <dbReference type="EMBL" id="VGO13468.1"/>
    </source>
</evidence>
<dbReference type="Proteomes" id="UP000366872">
    <property type="component" value="Unassembled WGS sequence"/>
</dbReference>
<dbReference type="AlphaFoldDB" id="A0A6C2U0I2"/>
<organism evidence="1 2">
    <name type="scientific">Pontiella desulfatans</name>
    <dbReference type="NCBI Taxonomy" id="2750659"/>
    <lineage>
        <taxon>Bacteria</taxon>
        <taxon>Pseudomonadati</taxon>
        <taxon>Kiritimatiellota</taxon>
        <taxon>Kiritimatiellia</taxon>
        <taxon>Kiritimatiellales</taxon>
        <taxon>Pontiellaceae</taxon>
        <taxon>Pontiella</taxon>
    </lineage>
</organism>
<sequence length="200" mass="21961">MKNFNGSPSSILHRLEVELAGAACVCGFDDAAAEYVPATDAPASLAEFEAEIIRFTRHLFERGMTPSRRISDSEAYVAGVEALERAYSQKTMGGYASAIIEVLEDGSAEIDTILQWLAEALKEQELALHRSCVLDCFLHGLDWNSRMHLAKEIQSRYGFGDDAVFGGLELHALANHLATLLNSHLMAEEMPRALTLSEMT</sequence>
<accession>A0A6C2U0I2</accession>
<dbReference type="RefSeq" id="WP_136079038.1">
    <property type="nucleotide sequence ID" value="NZ_CAAHFG010000001.1"/>
</dbReference>
<gene>
    <name evidence="1" type="ORF">PDESU_02025</name>
</gene>
<name>A0A6C2U0I2_PONDE</name>
<dbReference type="EMBL" id="CAAHFG010000001">
    <property type="protein sequence ID" value="VGO13468.1"/>
    <property type="molecule type" value="Genomic_DNA"/>
</dbReference>
<evidence type="ECO:0000313" key="2">
    <source>
        <dbReference type="Proteomes" id="UP000366872"/>
    </source>
</evidence>
<proteinExistence type="predicted"/>
<keyword evidence="2" id="KW-1185">Reference proteome</keyword>